<dbReference type="eggNOG" id="COG0006">
    <property type="taxonomic scope" value="Bacteria"/>
</dbReference>
<dbReference type="PANTHER" id="PTHR43763">
    <property type="entry name" value="XAA-PRO AMINOPEPTIDASE 1"/>
    <property type="match status" value="1"/>
</dbReference>
<dbReference type="SUPFAM" id="SSF53092">
    <property type="entry name" value="Creatinase/prolidase N-terminal domain"/>
    <property type="match status" value="1"/>
</dbReference>
<dbReference type="InterPro" id="IPR000587">
    <property type="entry name" value="Creatinase_N"/>
</dbReference>
<keyword evidence="3" id="KW-0378">Hydrolase</keyword>
<keyword evidence="8" id="KW-1185">Reference proteome</keyword>
<dbReference type="FunFam" id="3.40.350.10:FF:000003">
    <property type="entry name" value="Xaa-pro aminopeptidase P"/>
    <property type="match status" value="1"/>
</dbReference>
<evidence type="ECO:0000313" key="7">
    <source>
        <dbReference type="EMBL" id="EEA85380.1"/>
    </source>
</evidence>
<dbReference type="HOGENOM" id="CLU_011781_2_4_9"/>
<accession>B6FYM4</accession>
<dbReference type="GO" id="GO:0005737">
    <property type="term" value="C:cytoplasm"/>
    <property type="evidence" value="ECO:0007669"/>
    <property type="project" value="UniProtKB-ARBA"/>
</dbReference>
<dbReference type="Pfam" id="PF00557">
    <property type="entry name" value="Peptidase_M24"/>
    <property type="match status" value="1"/>
</dbReference>
<comment type="caution">
    <text evidence="7">The sequence shown here is derived from an EMBL/GenBank/DDBJ whole genome shotgun (WGS) entry which is preliminary data.</text>
</comment>
<evidence type="ECO:0000256" key="2">
    <source>
        <dbReference type="ARBA" id="ARBA00022723"/>
    </source>
</evidence>
<feature type="domain" description="Creatinase N-terminal" evidence="5">
    <location>
        <begin position="6"/>
        <end position="130"/>
    </location>
</feature>
<sequence>MTVKERIEQLRELMRKNGIDAYVVPTSDFHQSEYVGEHFKARKFITGFTGSAGTAVITLDEARLWTDGRYFTQAAKQLEGSGVELMRMAEPGVPTINEYLKSTLVEGNCLGFDGRVVAMGEGQGYEEITKSNKATIKYEVDLIDEIWEDRPELSKKPAFKLGEEYAGESAASKIERIREYMKECGATYHTVATIDDICWVLNMRGDDIDFFPLVLSYMVVKMDGVDLYIDETKLNDELKAEFAEIGVAVHPYNDVYADTKKIPAGETILIDPARLNYAIYSNIPEGVAKVEERNPEVLFKAMKNPKEIENMRIAQIKDSVAHVKFMKWVKENVETMEITEMSASEKLDELREEMGNFIRPSFEPISAYADHAAMMHYCSKPETDVRLREGSVYLTDTGAGFWEGTTDITRTFVLGEVSDTIKEHFTLVAMCNLRLANATFLQGCVGMNLDILARKALWERGLDYKCGTGHGVGYLLNIHEAPTSLRWRYRAGDTHKFEEGMILTDEPGVYIEGSHGIRLENELLVCMGEQNEYGQFMYFEPITYIPFDLDGIVPEVMNSDDIKYLNEYHKLVFEKVSPYLDEEETEWLRKYTREI</sequence>
<dbReference type="InterPro" id="IPR050422">
    <property type="entry name" value="X-Pro_aminopeptidase_P"/>
</dbReference>
<dbReference type="InterPro" id="IPR000994">
    <property type="entry name" value="Pept_M24"/>
</dbReference>
<dbReference type="STRING" id="500633.CLOHIR_00977"/>
<dbReference type="Gene3D" id="3.40.350.10">
    <property type="entry name" value="Creatinase/prolidase N-terminal domain"/>
    <property type="match status" value="2"/>
</dbReference>
<dbReference type="SUPFAM" id="SSF55920">
    <property type="entry name" value="Creatinase/aminopeptidase"/>
    <property type="match status" value="1"/>
</dbReference>
<organism evidence="7 8">
    <name type="scientific">Peptacetobacter hiranonis (strain DSM 13275 / JCM 10541 / KCTC 15199 / TO-931)</name>
    <name type="common">Clostridium hiranonis</name>
    <dbReference type="NCBI Taxonomy" id="500633"/>
    <lineage>
        <taxon>Bacteria</taxon>
        <taxon>Bacillati</taxon>
        <taxon>Bacillota</taxon>
        <taxon>Clostridia</taxon>
        <taxon>Peptostreptococcales</taxon>
        <taxon>Peptostreptococcaceae</taxon>
        <taxon>Peptacetobacter</taxon>
    </lineage>
</organism>
<dbReference type="Pfam" id="PF16188">
    <property type="entry name" value="Peptidase_M24_C"/>
    <property type="match status" value="1"/>
</dbReference>
<keyword evidence="2" id="KW-0479">Metal-binding</keyword>
<dbReference type="Pfam" id="PF01321">
    <property type="entry name" value="Creatinase_N"/>
    <property type="match status" value="1"/>
</dbReference>
<evidence type="ECO:0000259" key="6">
    <source>
        <dbReference type="Pfam" id="PF16188"/>
    </source>
</evidence>
<evidence type="ECO:0000313" key="8">
    <source>
        <dbReference type="Proteomes" id="UP000003178"/>
    </source>
</evidence>
<gene>
    <name evidence="7" type="ORF">CLOHIR_00977</name>
</gene>
<dbReference type="AlphaFoldDB" id="B6FYM4"/>
<feature type="domain" description="Peptidase M24 C-terminal" evidence="6">
    <location>
        <begin position="535"/>
        <end position="595"/>
    </location>
</feature>
<feature type="domain" description="Peptidase M24" evidence="4">
    <location>
        <begin position="309"/>
        <end position="525"/>
    </location>
</feature>
<reference evidence="7 8" key="1">
    <citation type="submission" date="2008-09" db="EMBL/GenBank/DDBJ databases">
        <authorList>
            <person name="Fulton L."/>
            <person name="Clifton S."/>
            <person name="Fulton B."/>
            <person name="Xu J."/>
            <person name="Minx P."/>
            <person name="Pepin K.H."/>
            <person name="Johnson M."/>
            <person name="Thiruvilangam P."/>
            <person name="Bhonagiri V."/>
            <person name="Nash W.E."/>
            <person name="Mardis E.R."/>
            <person name="Wilson R.K."/>
        </authorList>
    </citation>
    <scope>NUCLEOTIDE SEQUENCE [LARGE SCALE GENOMIC DNA]</scope>
    <source>
        <strain evidence="7 8">DSM 13275</strain>
    </source>
</reference>
<dbReference type="InterPro" id="IPR029149">
    <property type="entry name" value="Creatin/AminoP/Spt16_N"/>
</dbReference>
<protein>
    <submittedName>
        <fullName evidence="7">Creatinase</fullName>
    </submittedName>
</protein>
<dbReference type="Proteomes" id="UP000003178">
    <property type="component" value="Unassembled WGS sequence"/>
</dbReference>
<dbReference type="OrthoDB" id="9806388at2"/>
<dbReference type="EMBL" id="ABWP01000044">
    <property type="protein sequence ID" value="EEA85380.1"/>
    <property type="molecule type" value="Genomic_DNA"/>
</dbReference>
<evidence type="ECO:0000256" key="1">
    <source>
        <dbReference type="ARBA" id="ARBA00008766"/>
    </source>
</evidence>
<evidence type="ECO:0000259" key="4">
    <source>
        <dbReference type="Pfam" id="PF00557"/>
    </source>
</evidence>
<dbReference type="FunFam" id="3.90.230.10:FF:000009">
    <property type="entry name" value="xaa-Pro aminopeptidase 2"/>
    <property type="match status" value="1"/>
</dbReference>
<dbReference type="RefSeq" id="WP_006439895.1">
    <property type="nucleotide sequence ID" value="NZ_DS995356.1"/>
</dbReference>
<name>B6FYM4_PEPHT</name>
<dbReference type="PANTHER" id="PTHR43763:SF6">
    <property type="entry name" value="XAA-PRO AMINOPEPTIDASE 1"/>
    <property type="match status" value="1"/>
</dbReference>
<proteinExistence type="inferred from homology"/>
<reference evidence="7 8" key="2">
    <citation type="submission" date="2008-10" db="EMBL/GenBank/DDBJ databases">
        <title>Draft genome sequence of Clostridium hiranonis (DSM 13275).</title>
        <authorList>
            <person name="Sudarsanam P."/>
            <person name="Ley R."/>
            <person name="Guruge J."/>
            <person name="Turnbaugh P.J."/>
            <person name="Mahowald M."/>
            <person name="Liep D."/>
            <person name="Gordon J."/>
        </authorList>
    </citation>
    <scope>NUCLEOTIDE SEQUENCE [LARGE SCALE GENOMIC DNA]</scope>
    <source>
        <strain evidence="7 8">DSM 13275</strain>
    </source>
</reference>
<dbReference type="Pfam" id="PF16189">
    <property type="entry name" value="Creatinase_N_2"/>
    <property type="match status" value="1"/>
</dbReference>
<dbReference type="InterPro" id="IPR036005">
    <property type="entry name" value="Creatinase/aminopeptidase-like"/>
</dbReference>
<dbReference type="InterPro" id="IPR032416">
    <property type="entry name" value="Peptidase_M24_C"/>
</dbReference>
<comment type="similarity">
    <text evidence="1">Belongs to the peptidase M24B family.</text>
</comment>
<dbReference type="Gene3D" id="3.90.230.10">
    <property type="entry name" value="Creatinase/methionine aminopeptidase superfamily"/>
    <property type="match status" value="1"/>
</dbReference>
<dbReference type="GO" id="GO:0046872">
    <property type="term" value="F:metal ion binding"/>
    <property type="evidence" value="ECO:0007669"/>
    <property type="project" value="UniProtKB-KW"/>
</dbReference>
<dbReference type="GO" id="GO:0004177">
    <property type="term" value="F:aminopeptidase activity"/>
    <property type="evidence" value="ECO:0007669"/>
    <property type="project" value="UniProtKB-ARBA"/>
</dbReference>
<evidence type="ECO:0000256" key="3">
    <source>
        <dbReference type="ARBA" id="ARBA00022801"/>
    </source>
</evidence>
<evidence type="ECO:0000259" key="5">
    <source>
        <dbReference type="Pfam" id="PF01321"/>
    </source>
</evidence>